<dbReference type="EMBL" id="CASHTH010002911">
    <property type="protein sequence ID" value="CAI8037146.1"/>
    <property type="molecule type" value="Genomic_DNA"/>
</dbReference>
<feature type="domain" description="SEFIR" evidence="1">
    <location>
        <begin position="195"/>
        <end position="282"/>
    </location>
</feature>
<accession>A0AA35SYL4</accession>
<organism evidence="2 3">
    <name type="scientific">Geodia barretti</name>
    <name type="common">Barrett's horny sponge</name>
    <dbReference type="NCBI Taxonomy" id="519541"/>
    <lineage>
        <taxon>Eukaryota</taxon>
        <taxon>Metazoa</taxon>
        <taxon>Porifera</taxon>
        <taxon>Demospongiae</taxon>
        <taxon>Heteroscleromorpha</taxon>
        <taxon>Tetractinellida</taxon>
        <taxon>Astrophorina</taxon>
        <taxon>Geodiidae</taxon>
        <taxon>Geodia</taxon>
    </lineage>
</organism>
<comment type="caution">
    <text evidence="2">The sequence shown here is derived from an EMBL/GenBank/DDBJ whole genome shotgun (WGS) entry which is preliminary data.</text>
</comment>
<dbReference type="Proteomes" id="UP001174909">
    <property type="component" value="Unassembled WGS sequence"/>
</dbReference>
<sequence>MYCEVEYPDSFSASRTNASHWRFPHRLNSAPPANESFTFHASGNILRVDLTIMNLTTNDTADYGFTVGECSFECANISLHVDECLGVKPKPVTQQNISVTAPLSASSVTLVANFTGDTSGTYPIVFSKQSVIDLPFHDSNKYSYMRSKVYQNCFFSGVLVIHNLSVADTDNISGPLVSIQRNVLNTQPASNAHSSVFILYCRDGIPEDDIEDLLQVLEQCGIQLHVDLRAQDAHGELPDNWTRWMQAELESRKHVVVICSSQLQHAFAHANDSRMGYVEMCRGQFHAKSVLNCIQPSKTVLVFVNCSKDSEMIPLPQLRDRQSFELNLTDLLEVAQDDCTLLENAIRYNGRFRDFRDLIQRLQY</sequence>
<evidence type="ECO:0000259" key="1">
    <source>
        <dbReference type="Pfam" id="PF08357"/>
    </source>
</evidence>
<evidence type="ECO:0000313" key="3">
    <source>
        <dbReference type="Proteomes" id="UP001174909"/>
    </source>
</evidence>
<reference evidence="2" key="1">
    <citation type="submission" date="2023-03" db="EMBL/GenBank/DDBJ databases">
        <authorList>
            <person name="Steffen K."/>
            <person name="Cardenas P."/>
        </authorList>
    </citation>
    <scope>NUCLEOTIDE SEQUENCE</scope>
</reference>
<evidence type="ECO:0000313" key="2">
    <source>
        <dbReference type="EMBL" id="CAI8037146.1"/>
    </source>
</evidence>
<gene>
    <name evidence="2" type="ORF">GBAR_LOCUS20777</name>
</gene>
<name>A0AA35SYL4_GEOBA</name>
<proteinExistence type="predicted"/>
<dbReference type="AlphaFoldDB" id="A0AA35SYL4"/>
<dbReference type="Gene3D" id="3.40.50.11530">
    <property type="match status" value="1"/>
</dbReference>
<protein>
    <recommendedName>
        <fullName evidence="1">SEFIR domain-containing protein</fullName>
    </recommendedName>
</protein>
<dbReference type="InterPro" id="IPR013568">
    <property type="entry name" value="SEFIR_dom"/>
</dbReference>
<dbReference type="Pfam" id="PF08357">
    <property type="entry name" value="SEFIR"/>
    <property type="match status" value="1"/>
</dbReference>
<keyword evidence="3" id="KW-1185">Reference proteome</keyword>